<dbReference type="GO" id="GO:0009307">
    <property type="term" value="P:DNA restriction-modification system"/>
    <property type="evidence" value="ECO:0007669"/>
    <property type="project" value="UniProtKB-KW"/>
</dbReference>
<dbReference type="InterPro" id="IPR003356">
    <property type="entry name" value="DNA_methylase_A-5"/>
</dbReference>
<keyword evidence="7" id="KW-1185">Reference proteome</keyword>
<evidence type="ECO:0000259" key="5">
    <source>
        <dbReference type="Pfam" id="PF13588"/>
    </source>
</evidence>
<name>A0A2U2XB16_9FLAO</name>
<dbReference type="AlphaFoldDB" id="A0A2U2XB16"/>
<dbReference type="InterPro" id="IPR029464">
    <property type="entry name" value="HSDR_N"/>
</dbReference>
<reference evidence="6 7" key="2">
    <citation type="submission" date="2018-05" db="EMBL/GenBank/DDBJ databases">
        <authorList>
            <person name="Lanie J.A."/>
            <person name="Ng W.-L."/>
            <person name="Kazmierczak K.M."/>
            <person name="Andrzejewski T.M."/>
            <person name="Davidsen T.M."/>
            <person name="Wayne K.J."/>
            <person name="Tettelin H."/>
            <person name="Glass J.I."/>
            <person name="Rusch D."/>
            <person name="Podicherti R."/>
            <person name="Tsui H.-C.T."/>
            <person name="Winkler M.E."/>
        </authorList>
    </citation>
    <scope>NUCLEOTIDE SEQUENCE [LARGE SCALE GENOMIC DNA]</scope>
    <source>
        <strain evidence="6 7">C305</strain>
    </source>
</reference>
<evidence type="ECO:0000259" key="4">
    <source>
        <dbReference type="Pfam" id="PF02384"/>
    </source>
</evidence>
<dbReference type="InterPro" id="IPR029063">
    <property type="entry name" value="SAM-dependent_MTases_sf"/>
</dbReference>
<keyword evidence="2" id="KW-0680">Restriction system</keyword>
<dbReference type="GO" id="GO:0032259">
    <property type="term" value="P:methylation"/>
    <property type="evidence" value="ECO:0007669"/>
    <property type="project" value="UniProtKB-KW"/>
</dbReference>
<comment type="caution">
    <text evidence="6">The sequence shown here is derived from an EMBL/GenBank/DDBJ whole genome shotgun (WGS) entry which is preliminary data.</text>
</comment>
<evidence type="ECO:0000256" key="2">
    <source>
        <dbReference type="ARBA" id="ARBA00022747"/>
    </source>
</evidence>
<keyword evidence="6" id="KW-0489">Methyltransferase</keyword>
<dbReference type="RefSeq" id="WP_109359945.1">
    <property type="nucleotide sequence ID" value="NZ_QFRJ01000009.1"/>
</dbReference>
<feature type="domain" description="DNA methylase adenine-specific" evidence="4">
    <location>
        <begin position="276"/>
        <end position="619"/>
    </location>
</feature>
<dbReference type="InterPro" id="IPR002052">
    <property type="entry name" value="DNA_methylase_N6_adenine_CS"/>
</dbReference>
<protein>
    <submittedName>
        <fullName evidence="6">DNA methyltransferase</fullName>
    </submittedName>
</protein>
<dbReference type="InterPro" id="IPR044946">
    <property type="entry name" value="Restrct_endonuc_typeI_TRD_sf"/>
</dbReference>
<dbReference type="EMBL" id="QFRJ01000009">
    <property type="protein sequence ID" value="PWH84982.1"/>
    <property type="molecule type" value="Genomic_DNA"/>
</dbReference>
<dbReference type="REBASE" id="316700">
    <property type="entry name" value="M.Bsp305ORF11455P"/>
</dbReference>
<dbReference type="Pfam" id="PF02384">
    <property type="entry name" value="N6_Mtase"/>
    <property type="match status" value="1"/>
</dbReference>
<evidence type="ECO:0000256" key="3">
    <source>
        <dbReference type="ARBA" id="ARBA00023125"/>
    </source>
</evidence>
<dbReference type="PANTHER" id="PTHR42998:SF1">
    <property type="entry name" value="TYPE I RESTRICTION ENZYME HINDI METHYLASE SUBUNIT"/>
    <property type="match status" value="1"/>
</dbReference>
<keyword evidence="3" id="KW-0238">DNA-binding</keyword>
<dbReference type="InterPro" id="IPR052916">
    <property type="entry name" value="Type-I_RE_MTase_Subunit"/>
</dbReference>
<accession>A0A2U2XB16</accession>
<proteinExistence type="inferred from homology"/>
<dbReference type="GO" id="GO:0003677">
    <property type="term" value="F:DNA binding"/>
    <property type="evidence" value="ECO:0007669"/>
    <property type="project" value="UniProtKB-KW"/>
</dbReference>
<evidence type="ECO:0000256" key="1">
    <source>
        <dbReference type="ARBA" id="ARBA00006594"/>
    </source>
</evidence>
<organism evidence="6 7">
    <name type="scientific">Brumimicrobium oceani</name>
    <dbReference type="NCBI Taxonomy" id="2100725"/>
    <lineage>
        <taxon>Bacteria</taxon>
        <taxon>Pseudomonadati</taxon>
        <taxon>Bacteroidota</taxon>
        <taxon>Flavobacteriia</taxon>
        <taxon>Flavobacteriales</taxon>
        <taxon>Crocinitomicaceae</taxon>
        <taxon>Brumimicrobium</taxon>
    </lineage>
</organism>
<dbReference type="Proteomes" id="UP000245370">
    <property type="component" value="Unassembled WGS sequence"/>
</dbReference>
<dbReference type="OrthoDB" id="9814572at2"/>
<dbReference type="PROSITE" id="PS00092">
    <property type="entry name" value="N6_MTASE"/>
    <property type="match status" value="1"/>
</dbReference>
<feature type="domain" description="Type I restriction enzyme R protein N-terminal" evidence="5">
    <location>
        <begin position="32"/>
        <end position="144"/>
    </location>
</feature>
<dbReference type="GO" id="GO:0008170">
    <property type="term" value="F:N-methyltransferase activity"/>
    <property type="evidence" value="ECO:0007669"/>
    <property type="project" value="InterPro"/>
</dbReference>
<comment type="similarity">
    <text evidence="1">Belongs to the N(4)/N(6)-methyltransferase family.</text>
</comment>
<evidence type="ECO:0000313" key="7">
    <source>
        <dbReference type="Proteomes" id="UP000245370"/>
    </source>
</evidence>
<gene>
    <name evidence="6" type="ORF">DIT68_11455</name>
</gene>
<keyword evidence="6" id="KW-0808">Transferase</keyword>
<dbReference type="Pfam" id="PF13588">
    <property type="entry name" value="HSDR_N_2"/>
    <property type="match status" value="1"/>
</dbReference>
<dbReference type="Gene3D" id="3.40.50.150">
    <property type="entry name" value="Vaccinia Virus protein VP39"/>
    <property type="match status" value="1"/>
</dbReference>
<sequence>MTEDSLPKEGYLFDYISGQEIKATPEEVDAVQPFSIQLVEDYGYPKELIQTRPQFRVKARPSDTTKQYPVDIAIFKDKSQKDDDVYIIVECKKKTRKDGKTQLEDYLRLSKAELGVWFNGDERLFIKKIEKSGKVLFREIPNIPKSGQRLEDIGMFKRKDLIVPHNLKLIFKTIRNHLAGNFTGATRDEELARELINLIFCKIYDEKFTRPDDIVEFRIGIEEDKKEVKKRTLEIFEKVKTKYKEVIEVSDTISLDENAIAYVIGELQNYTLIESERDVIAEAFETFIGYALKGAQGQFFTPRNIVKLLVEIVDPKSDELVIDPACGSGGFLVESLRYMWKELDKQAEEYGWSELALNEEKTATAIHKIRGIEKDSFLSKVAKAYMAIIGDGKGGIFCENSLDMPKEWKAKTRQNVNLGQFDVLLANPPFGKDIKVEGTDLLNQYDLGYKWKTAGDTFERTNKLKDVETPQIIFIERCLQLIKVGGRMGIVLPETFFHAPRSRYVLHKMLEGNNLSWVIDLPHNSFRPHNNAKCLAIVIEKGVKQQKEVNMAVLEEIGHNHQGKEIYRWDFETKSIDRSELWDDTPLVIKEIKTGFKKYCFKVDFNKTLEKHIYVPRYYWENKIEEIKNLAEKENLQLIPIKDLISKKILKCFDGHGSPPAEYKGRGEVTYVRVKDIVNWEVYKDPTSKIPEDIYLAKKGKKKDLIEGDVVYVRRGSYRIGSVAMVSPFDIQSLLTREILVLRVIKENNEYDLDSYYLLYLLSHSLTQLQSFNKVLIETTLPNIGDRWNELMLPISKDKEQRKMISTKIKSVIQNKWKAVEQLEKLKDELGDLTT</sequence>
<dbReference type="SUPFAM" id="SSF116734">
    <property type="entry name" value="DNA methylase specificity domain"/>
    <property type="match status" value="1"/>
</dbReference>
<evidence type="ECO:0000313" key="6">
    <source>
        <dbReference type="EMBL" id="PWH84982.1"/>
    </source>
</evidence>
<dbReference type="PANTHER" id="PTHR42998">
    <property type="entry name" value="TYPE I RESTRICTION ENZYME HINDVIIP M PROTEIN-RELATED"/>
    <property type="match status" value="1"/>
</dbReference>
<dbReference type="SUPFAM" id="SSF53335">
    <property type="entry name" value="S-adenosyl-L-methionine-dependent methyltransferases"/>
    <property type="match status" value="1"/>
</dbReference>
<dbReference type="Gene3D" id="3.90.220.20">
    <property type="entry name" value="DNA methylase specificity domains"/>
    <property type="match status" value="1"/>
</dbReference>
<reference evidence="6 7" key="1">
    <citation type="submission" date="2018-05" db="EMBL/GenBank/DDBJ databases">
        <title>Brumimicrobium oceani sp. nov., isolated from coastal sediment.</title>
        <authorList>
            <person name="Kou Y."/>
        </authorList>
    </citation>
    <scope>NUCLEOTIDE SEQUENCE [LARGE SCALE GENOMIC DNA]</scope>
    <source>
        <strain evidence="6 7">C305</strain>
    </source>
</reference>
<dbReference type="PRINTS" id="PR00507">
    <property type="entry name" value="N12N6MTFRASE"/>
</dbReference>